<dbReference type="CDD" id="cd00055">
    <property type="entry name" value="EGF_Lam"/>
    <property type="match status" value="4"/>
</dbReference>
<dbReference type="PANTHER" id="PTHR10574:SF313">
    <property type="entry name" value="LAMININ SUBUNIT GAMMA-2"/>
    <property type="match status" value="1"/>
</dbReference>
<dbReference type="Gene3D" id="2.170.300.10">
    <property type="entry name" value="Tie2 ligand-binding domain superfamily"/>
    <property type="match status" value="1"/>
</dbReference>
<evidence type="ECO:0000313" key="9">
    <source>
        <dbReference type="Proteomes" id="UP000826234"/>
    </source>
</evidence>
<dbReference type="Proteomes" id="UP000826234">
    <property type="component" value="Unassembled WGS sequence"/>
</dbReference>
<organism evidence="8 9">
    <name type="scientific">Phrynosoma platyrhinos</name>
    <name type="common">Desert horned lizard</name>
    <dbReference type="NCBI Taxonomy" id="52577"/>
    <lineage>
        <taxon>Eukaryota</taxon>
        <taxon>Metazoa</taxon>
        <taxon>Chordata</taxon>
        <taxon>Craniata</taxon>
        <taxon>Vertebrata</taxon>
        <taxon>Euteleostomi</taxon>
        <taxon>Lepidosauria</taxon>
        <taxon>Squamata</taxon>
        <taxon>Bifurcata</taxon>
        <taxon>Unidentata</taxon>
        <taxon>Episquamata</taxon>
        <taxon>Toxicofera</taxon>
        <taxon>Iguania</taxon>
        <taxon>Phrynosomatidae</taxon>
        <taxon>Phrynosomatinae</taxon>
        <taxon>Phrynosoma</taxon>
    </lineage>
</organism>
<dbReference type="EMBL" id="JAIPUX010005289">
    <property type="protein sequence ID" value="KAH0618289.1"/>
    <property type="molecule type" value="Genomic_DNA"/>
</dbReference>
<evidence type="ECO:0000313" key="8">
    <source>
        <dbReference type="EMBL" id="KAH0618289.1"/>
    </source>
</evidence>
<dbReference type="SMART" id="SM00180">
    <property type="entry name" value="EGF_Lam"/>
    <property type="match status" value="3"/>
</dbReference>
<dbReference type="Pfam" id="PF24973">
    <property type="entry name" value="EGF_LMN_ATRN"/>
    <property type="match status" value="1"/>
</dbReference>
<dbReference type="Gene3D" id="2.10.25.10">
    <property type="entry name" value="Laminin"/>
    <property type="match status" value="1"/>
</dbReference>
<keyword evidence="2" id="KW-0677">Repeat</keyword>
<accession>A0ABQ7SLU7</accession>
<sequence length="1180" mass="130382">MRSALLGMAAVANPAYVRSGAWNASVMPEPDPCDCNGKSRQCMFDIELLRRTGNGYLCLNCIDNTEGANCERCKEGFYRQHDHNSCVACNCNPTGFPGVIVIQLEAQASVCQGTAFVRQQSQEISATGILLSFTYEVRQSCKQGYYNLDTRNPEGCSQCFCSGHSAKCTSATNYSVHKITSSFQQGDEGWQAQGNGSPLPLQWSSHHKVVYVAARRSDPIYFVAPVKFLGNQQLSYGQTLSFDYRVNRPGRRPSQHDIVLEGAGLKITTPLMPNGRMLSCRASQTYTFRLDEHPNSNWSPRLSRTEYHSLIGNLTALRIRATYGDTTGYLSNVILISAQPTSGTPAPWVEQCVCPAGYQGQFCEKCAPGYKRENSGRHGALSNCVESVILEMKTWSPYMLPVQLTFTDPHGTHRAASHAHAKVAMAVRSSRAQGKLFAIGAFQALMKLTEDSCFKSHSTLREGVRCEFCISGYFGDPLGEQGPVQPCQPCQCENVDPNASWMCNQLTGECYCKDGFFGNPLSPNPAEKCQGAEKCLDPDLACNCSPVGALEPMQCQRDGSCICKPGFEGRNCEQHPHCPACYSRVKTQVDQYLQKLQGLEMLVHQIKTSGNQGDNAELERKMREAEEMLQQVLREVQSLQASDRALGSRLSKMKTQGLTYQSRLDEINETTNRLQSLGRQYQSQVQDARRLVERARVDLEQSKAQMGSVANIIDLRGNCVATQKQSICSITEDQKIIPSPDIPGSSNSFLILAQEAMKLANSHMQLANTIEQASWAAEDATQQALALLQSSASGESILANSAHGLRKKYDEVKLLSSELEADAGKAASDADRIYQSSQLLLGSLARLPKVDTNFFQEEASQLRQKADSLSGLVETYMAEYKQLQGNIQNWEAEMKELLQKGQNDRLVSVQLLSRANLAKSKARQALSAGNVTFDEVESILKNLREFNLQVGDRQAEAKDAMQRLPLISSMIASANEKTRRAEAALGTAVTEAGTARRMAGEAKEIAGGIDQEITRLALEANRTADGVLALEQGIFSLQNEAKDMESELQKKALEVDMDATMVQETLQMSQRAKADAGNAGRAVQDMLSALEDILRMMDQPEAMDEQGVNLLEMNLSKTRVRHSQLKELMFQMEQTASRQKRKIETLERSITEILADIKNLEDIRDNLPPKCYNVQPIERP</sequence>
<dbReference type="InterPro" id="IPR002049">
    <property type="entry name" value="LE_dom"/>
</dbReference>
<dbReference type="InterPro" id="IPR000034">
    <property type="entry name" value="Laminin_IV"/>
</dbReference>
<feature type="coiled-coil region" evidence="6">
    <location>
        <begin position="1027"/>
        <end position="1054"/>
    </location>
</feature>
<proteinExistence type="predicted"/>
<keyword evidence="3" id="KW-1015">Disulfide bond</keyword>
<gene>
    <name evidence="8" type="ORF">JD844_017345</name>
</gene>
<feature type="coiled-coil region" evidence="6">
    <location>
        <begin position="873"/>
        <end position="900"/>
    </location>
</feature>
<evidence type="ECO:0000256" key="3">
    <source>
        <dbReference type="ARBA" id="ARBA00023157"/>
    </source>
</evidence>
<feature type="coiled-coil region" evidence="6">
    <location>
        <begin position="1129"/>
        <end position="1163"/>
    </location>
</feature>
<dbReference type="SMART" id="SM00281">
    <property type="entry name" value="LamB"/>
    <property type="match status" value="1"/>
</dbReference>
<name>A0ABQ7SLU7_PHRPL</name>
<evidence type="ECO:0000256" key="2">
    <source>
        <dbReference type="ARBA" id="ARBA00022737"/>
    </source>
</evidence>
<evidence type="ECO:0000259" key="7">
    <source>
        <dbReference type="PROSITE" id="PS51115"/>
    </source>
</evidence>
<evidence type="ECO:0000256" key="1">
    <source>
        <dbReference type="ARBA" id="ARBA00022729"/>
    </source>
</evidence>
<dbReference type="Pfam" id="PF00053">
    <property type="entry name" value="EGF_laminin"/>
    <property type="match status" value="2"/>
</dbReference>
<dbReference type="InterPro" id="IPR050440">
    <property type="entry name" value="Laminin/Netrin_ECM"/>
</dbReference>
<feature type="coiled-coil region" evidence="6">
    <location>
        <begin position="611"/>
        <end position="642"/>
    </location>
</feature>
<dbReference type="Pfam" id="PF00052">
    <property type="entry name" value="Laminin_B"/>
    <property type="match status" value="1"/>
</dbReference>
<evidence type="ECO:0000256" key="5">
    <source>
        <dbReference type="ARBA" id="ARBA00023292"/>
    </source>
</evidence>
<reference evidence="8 9" key="1">
    <citation type="journal article" date="2022" name="Gigascience">
        <title>A chromosome-level genome assembly and annotation of the desert horned lizard, Phrynosoma platyrhinos, provides insight into chromosomal rearrangements among reptiles.</title>
        <authorList>
            <person name="Koochekian N."/>
            <person name="Ascanio A."/>
            <person name="Farleigh K."/>
            <person name="Card D.C."/>
            <person name="Schield D.R."/>
            <person name="Castoe T.A."/>
            <person name="Jezkova T."/>
        </authorList>
    </citation>
    <scope>NUCLEOTIDE SEQUENCE [LARGE SCALE GENOMIC DNA]</scope>
    <source>
        <strain evidence="8">NK-2021</strain>
    </source>
</reference>
<keyword evidence="6" id="KW-0175">Coiled coil</keyword>
<dbReference type="SUPFAM" id="SSF57196">
    <property type="entry name" value="EGF/Laminin"/>
    <property type="match status" value="1"/>
</dbReference>
<keyword evidence="9" id="KW-1185">Reference proteome</keyword>
<dbReference type="InterPro" id="IPR056863">
    <property type="entry name" value="LMN_ATRN_NET-like_EGF"/>
</dbReference>
<protein>
    <recommendedName>
        <fullName evidence="7">Laminin IV type A domain-containing protein</fullName>
    </recommendedName>
</protein>
<comment type="caution">
    <text evidence="8">The sequence shown here is derived from an EMBL/GenBank/DDBJ whole genome shotgun (WGS) entry which is preliminary data.</text>
</comment>
<dbReference type="PROSITE" id="PS51115">
    <property type="entry name" value="LAMININ_IVA"/>
    <property type="match status" value="1"/>
</dbReference>
<dbReference type="PROSITE" id="PS01248">
    <property type="entry name" value="EGF_LAM_1"/>
    <property type="match status" value="1"/>
</dbReference>
<dbReference type="PANTHER" id="PTHR10574">
    <property type="entry name" value="NETRIN/LAMININ-RELATED"/>
    <property type="match status" value="1"/>
</dbReference>
<feature type="domain" description="Laminin IV type A" evidence="7">
    <location>
        <begin position="185"/>
        <end position="351"/>
    </location>
</feature>
<keyword evidence="4" id="KW-0325">Glycoprotein</keyword>
<keyword evidence="5" id="KW-0424">Laminin EGF-like domain</keyword>
<evidence type="ECO:0000256" key="4">
    <source>
        <dbReference type="ARBA" id="ARBA00023180"/>
    </source>
</evidence>
<keyword evidence="1" id="KW-0732">Signal</keyword>
<evidence type="ECO:0000256" key="6">
    <source>
        <dbReference type="SAM" id="Coils"/>
    </source>
</evidence>